<dbReference type="Proteomes" id="UP000518300">
    <property type="component" value="Unassembled WGS sequence"/>
</dbReference>
<evidence type="ECO:0000256" key="3">
    <source>
        <dbReference type="ARBA" id="ARBA00023136"/>
    </source>
</evidence>
<dbReference type="GO" id="GO:0022857">
    <property type="term" value="F:transmembrane transporter activity"/>
    <property type="evidence" value="ECO:0007669"/>
    <property type="project" value="InterPro"/>
</dbReference>
<dbReference type="PANTHER" id="PTHR23520:SF5">
    <property type="entry name" value="TRANSPORTER, PUTATIVE (AFU_ORTHOLOGUE AFUA_3G04000)-RELATED"/>
    <property type="match status" value="1"/>
</dbReference>
<dbReference type="Pfam" id="PF07690">
    <property type="entry name" value="MFS_1"/>
    <property type="match status" value="1"/>
</dbReference>
<gene>
    <name evidence="6" type="ORF">HG543_49580</name>
</gene>
<comment type="caution">
    <text evidence="6">The sequence shown here is derived from an EMBL/GenBank/DDBJ whole genome shotgun (WGS) entry which is preliminary data.</text>
</comment>
<feature type="transmembrane region" description="Helical" evidence="4">
    <location>
        <begin position="56"/>
        <end position="76"/>
    </location>
</feature>
<accession>A0A848LYZ6</accession>
<feature type="transmembrane region" description="Helical" evidence="4">
    <location>
        <begin position="381"/>
        <end position="402"/>
    </location>
</feature>
<evidence type="ECO:0000313" key="7">
    <source>
        <dbReference type="Proteomes" id="UP000518300"/>
    </source>
</evidence>
<keyword evidence="2 4" id="KW-1133">Transmembrane helix</keyword>
<proteinExistence type="predicted"/>
<keyword evidence="7" id="KW-1185">Reference proteome</keyword>
<dbReference type="RefSeq" id="WP_169351982.1">
    <property type="nucleotide sequence ID" value="NZ_JABBJJ010000485.1"/>
</dbReference>
<name>A0A848LYZ6_9BACT</name>
<evidence type="ECO:0000256" key="1">
    <source>
        <dbReference type="ARBA" id="ARBA00022692"/>
    </source>
</evidence>
<dbReference type="PROSITE" id="PS50850">
    <property type="entry name" value="MFS"/>
    <property type="match status" value="1"/>
</dbReference>
<dbReference type="Gene3D" id="1.20.1250.20">
    <property type="entry name" value="MFS general substrate transporter like domains"/>
    <property type="match status" value="2"/>
</dbReference>
<feature type="transmembrane region" description="Helical" evidence="4">
    <location>
        <begin position="83"/>
        <end position="105"/>
    </location>
</feature>
<feature type="transmembrane region" description="Helical" evidence="4">
    <location>
        <begin position="156"/>
        <end position="175"/>
    </location>
</feature>
<dbReference type="EMBL" id="JABBJJ010000485">
    <property type="protein sequence ID" value="NMO22859.1"/>
    <property type="molecule type" value="Genomic_DNA"/>
</dbReference>
<feature type="transmembrane region" description="Helical" evidence="4">
    <location>
        <begin position="226"/>
        <end position="252"/>
    </location>
</feature>
<reference evidence="6 7" key="1">
    <citation type="submission" date="2020-04" db="EMBL/GenBank/DDBJ databases">
        <title>Draft genome of Pyxidicoccus fallax type strain.</title>
        <authorList>
            <person name="Whitworth D.E."/>
        </authorList>
    </citation>
    <scope>NUCLEOTIDE SEQUENCE [LARGE SCALE GENOMIC DNA]</scope>
    <source>
        <strain evidence="6 7">DSM 14698</strain>
    </source>
</reference>
<feature type="transmembrane region" description="Helical" evidence="4">
    <location>
        <begin position="358"/>
        <end position="375"/>
    </location>
</feature>
<protein>
    <submittedName>
        <fullName evidence="6">MFS transporter</fullName>
    </submittedName>
</protein>
<dbReference type="InterPro" id="IPR036259">
    <property type="entry name" value="MFS_trans_sf"/>
</dbReference>
<dbReference type="SUPFAM" id="SSF103473">
    <property type="entry name" value="MFS general substrate transporter"/>
    <property type="match status" value="1"/>
</dbReference>
<dbReference type="InterPro" id="IPR020846">
    <property type="entry name" value="MFS_dom"/>
</dbReference>
<evidence type="ECO:0000256" key="2">
    <source>
        <dbReference type="ARBA" id="ARBA00022989"/>
    </source>
</evidence>
<feature type="transmembrane region" description="Helical" evidence="4">
    <location>
        <begin position="304"/>
        <end position="324"/>
    </location>
</feature>
<feature type="transmembrane region" description="Helical" evidence="4">
    <location>
        <begin position="187"/>
        <end position="206"/>
    </location>
</feature>
<evidence type="ECO:0000259" key="5">
    <source>
        <dbReference type="PROSITE" id="PS50850"/>
    </source>
</evidence>
<evidence type="ECO:0000313" key="6">
    <source>
        <dbReference type="EMBL" id="NMO22859.1"/>
    </source>
</evidence>
<keyword evidence="3 4" id="KW-0472">Membrane</keyword>
<dbReference type="AlphaFoldDB" id="A0A848LYZ6"/>
<organism evidence="6 7">
    <name type="scientific">Pyxidicoccus fallax</name>
    <dbReference type="NCBI Taxonomy" id="394095"/>
    <lineage>
        <taxon>Bacteria</taxon>
        <taxon>Pseudomonadati</taxon>
        <taxon>Myxococcota</taxon>
        <taxon>Myxococcia</taxon>
        <taxon>Myxococcales</taxon>
        <taxon>Cystobacterineae</taxon>
        <taxon>Myxococcaceae</taxon>
        <taxon>Pyxidicoccus</taxon>
    </lineage>
</organism>
<keyword evidence="1 4" id="KW-0812">Transmembrane</keyword>
<evidence type="ECO:0000256" key="4">
    <source>
        <dbReference type="SAM" id="Phobius"/>
    </source>
</evidence>
<feature type="transmembrane region" description="Helical" evidence="4">
    <location>
        <begin position="20"/>
        <end position="44"/>
    </location>
</feature>
<dbReference type="InterPro" id="IPR011701">
    <property type="entry name" value="MFS"/>
</dbReference>
<sequence>MSAPVLNQEGRVQGGVDRHLLLVAAFLRALATGMVGVLLGVYLARLELGAGEVGGVIGAGLAGAALATLAATLLADRLGRKRFLLVLSLLGAAGGLVVALGSGFWPLAAAAFVGMVNGMGRDRGAALVVEQAVLPATAKPEGRTGAFAWYHLVQDVGHALGALLAGLPALLRGWAGVEEVPALRGGMGLYAVLMALAIPLYLGLSTRVEVPVRGVRSRLSPESRKVLTKVSALFALDSLGGGFLTTALLSFFFHERFGVGVGQVGLLFFGARVANALSHLGAAWLAKRIGLVNTMVFTHLPSSLLLVTAAYAPSFPVAAALFLLREGLVEMDVPTRQSYVMAVMRPEERTFASGTTQLVRVAMWAVAPAFAGIFMQGGSLVAPLIIGAGLKVIYDVLLYFAFRRVKPPEEA</sequence>
<feature type="transmembrane region" description="Helical" evidence="4">
    <location>
        <begin position="264"/>
        <end position="284"/>
    </location>
</feature>
<dbReference type="PANTHER" id="PTHR23520">
    <property type="entry name" value="TRANSPORTER, PUTATIVE (AFU_ORTHOLOGUE AFUA_3G04000)-RELATED"/>
    <property type="match status" value="1"/>
</dbReference>
<feature type="domain" description="Major facilitator superfamily (MFS) profile" evidence="5">
    <location>
        <begin position="17"/>
        <end position="406"/>
    </location>
</feature>